<dbReference type="Proteomes" id="UP000293547">
    <property type="component" value="Unassembled WGS sequence"/>
</dbReference>
<organism evidence="1 2">
    <name type="scientific">Alternaria gaisen</name>
    <dbReference type="NCBI Taxonomy" id="167740"/>
    <lineage>
        <taxon>Eukaryota</taxon>
        <taxon>Fungi</taxon>
        <taxon>Dikarya</taxon>
        <taxon>Ascomycota</taxon>
        <taxon>Pezizomycotina</taxon>
        <taxon>Dothideomycetes</taxon>
        <taxon>Pleosporomycetidae</taxon>
        <taxon>Pleosporales</taxon>
        <taxon>Pleosporineae</taxon>
        <taxon>Pleosporaceae</taxon>
        <taxon>Alternaria</taxon>
        <taxon>Alternaria sect. Alternaria</taxon>
    </lineage>
</organism>
<reference evidence="1 2" key="1">
    <citation type="journal article" date="2019" name="bioRxiv">
        <title>Genomics, evolutionary history and diagnostics of the Alternaria alternata species group including apple and Asian pear pathotypes.</title>
        <authorList>
            <person name="Armitage A.D."/>
            <person name="Cockerton H.M."/>
            <person name="Sreenivasaprasad S."/>
            <person name="Woodhall J.W."/>
            <person name="Lane C.R."/>
            <person name="Harrison R.J."/>
            <person name="Clarkson J.P."/>
        </authorList>
    </citation>
    <scope>NUCLEOTIDE SEQUENCE [LARGE SCALE GENOMIC DNA]</scope>
    <source>
        <strain evidence="1 2">FERA 650</strain>
    </source>
</reference>
<evidence type="ECO:0000313" key="1">
    <source>
        <dbReference type="EMBL" id="KAB2100044.1"/>
    </source>
</evidence>
<protein>
    <submittedName>
        <fullName evidence="1">Uncharacterized protein</fullName>
    </submittedName>
</protein>
<comment type="caution">
    <text evidence="1">The sequence shown here is derived from an EMBL/GenBank/DDBJ whole genome shotgun (WGS) entry which is preliminary data.</text>
</comment>
<evidence type="ECO:0000313" key="2">
    <source>
        <dbReference type="Proteomes" id="UP000293547"/>
    </source>
</evidence>
<dbReference type="EMBL" id="PDWZ02000014">
    <property type="protein sequence ID" value="KAB2100044.1"/>
    <property type="molecule type" value="Genomic_DNA"/>
</dbReference>
<accession>A0ACB6F6K2</accession>
<sequence length="135" mass="15044">MLGRKEEAGEQIHHTRLGSERSVIESGDALLRFLASLDCVRTLPAAQMSMPMVESLCPIYTTYLRDYSFSHSSLLAMIDPPNASRPKSADAVRGKTVEVPNTNLPGKASPQDTIWDNHKPPGSMQRQEMTYWDNP</sequence>
<proteinExistence type="predicted"/>
<name>A0ACB6F6K2_9PLEO</name>
<keyword evidence="2" id="KW-1185">Reference proteome</keyword>
<gene>
    <name evidence="1" type="ORF">AG0111_0g11647</name>
</gene>